<reference evidence="8" key="1">
    <citation type="journal article" date="2021" name="Front. Microbiol.">
        <title>Comprehensive Comparative Genomics and Phenotyping of Methylobacterium Species.</title>
        <authorList>
            <person name="Alessa O."/>
            <person name="Ogura Y."/>
            <person name="Fujitani Y."/>
            <person name="Takami H."/>
            <person name="Hayashi T."/>
            <person name="Sahin N."/>
            <person name="Tani A."/>
        </authorList>
    </citation>
    <scope>NUCLEOTIDE SEQUENCE</scope>
    <source>
        <strain evidence="8">DSM 19015</strain>
    </source>
</reference>
<accession>A0ABQ4S1P3</accession>
<evidence type="ECO:0000256" key="6">
    <source>
        <dbReference type="SAM" id="MobiDB-lite"/>
    </source>
</evidence>
<feature type="transmembrane region" description="Helical" evidence="7">
    <location>
        <begin position="105"/>
        <end position="128"/>
    </location>
</feature>
<feature type="transmembrane region" description="Helical" evidence="7">
    <location>
        <begin position="238"/>
        <end position="258"/>
    </location>
</feature>
<evidence type="ECO:0000256" key="5">
    <source>
        <dbReference type="ARBA" id="ARBA00023136"/>
    </source>
</evidence>
<proteinExistence type="predicted"/>
<gene>
    <name evidence="8" type="ORF">OCOJLMKI_4269</name>
</gene>
<evidence type="ECO:0000256" key="1">
    <source>
        <dbReference type="ARBA" id="ARBA00004651"/>
    </source>
</evidence>
<evidence type="ECO:0000313" key="9">
    <source>
        <dbReference type="Proteomes" id="UP001055125"/>
    </source>
</evidence>
<keyword evidence="9" id="KW-1185">Reference proteome</keyword>
<dbReference type="PANTHER" id="PTHR30250:SF11">
    <property type="entry name" value="O-ANTIGEN TRANSPORTER-RELATED"/>
    <property type="match status" value="1"/>
</dbReference>
<reference evidence="8" key="2">
    <citation type="submission" date="2021-08" db="EMBL/GenBank/DDBJ databases">
        <authorList>
            <person name="Tani A."/>
            <person name="Ola A."/>
            <person name="Ogura Y."/>
            <person name="Katsura K."/>
            <person name="Hayashi T."/>
        </authorList>
    </citation>
    <scope>NUCLEOTIDE SEQUENCE</scope>
    <source>
        <strain evidence="8">DSM 19015</strain>
    </source>
</reference>
<dbReference type="EMBL" id="BPQP01000075">
    <property type="protein sequence ID" value="GJD97041.1"/>
    <property type="molecule type" value="Genomic_DNA"/>
</dbReference>
<comment type="caution">
    <text evidence="8">The sequence shown here is derived from an EMBL/GenBank/DDBJ whole genome shotgun (WGS) entry which is preliminary data.</text>
</comment>
<feature type="region of interest" description="Disordered" evidence="6">
    <location>
        <begin position="422"/>
        <end position="445"/>
    </location>
</feature>
<feature type="transmembrane region" description="Helical" evidence="7">
    <location>
        <begin position="171"/>
        <end position="195"/>
    </location>
</feature>
<dbReference type="InterPro" id="IPR050833">
    <property type="entry name" value="Poly_Biosynth_Transport"/>
</dbReference>
<dbReference type="Proteomes" id="UP001055125">
    <property type="component" value="Unassembled WGS sequence"/>
</dbReference>
<comment type="subcellular location">
    <subcellularLocation>
        <location evidence="1">Cell membrane</location>
        <topology evidence="1">Multi-pass membrane protein</topology>
    </subcellularLocation>
</comment>
<feature type="transmembrane region" description="Helical" evidence="7">
    <location>
        <begin position="81"/>
        <end position="99"/>
    </location>
</feature>
<evidence type="ECO:0008006" key="10">
    <source>
        <dbReference type="Google" id="ProtNLM"/>
    </source>
</evidence>
<evidence type="ECO:0000313" key="8">
    <source>
        <dbReference type="EMBL" id="GJD97041.1"/>
    </source>
</evidence>
<feature type="transmembrane region" description="Helical" evidence="7">
    <location>
        <begin position="216"/>
        <end position="232"/>
    </location>
</feature>
<feature type="transmembrane region" description="Helical" evidence="7">
    <location>
        <begin position="389"/>
        <end position="411"/>
    </location>
</feature>
<evidence type="ECO:0000256" key="7">
    <source>
        <dbReference type="SAM" id="Phobius"/>
    </source>
</evidence>
<feature type="transmembrane region" description="Helical" evidence="7">
    <location>
        <begin position="291"/>
        <end position="311"/>
    </location>
</feature>
<keyword evidence="5 7" id="KW-0472">Membrane</keyword>
<keyword evidence="2" id="KW-1003">Cell membrane</keyword>
<name>A0ABQ4S1P3_9HYPH</name>
<sequence length="445" mass="46274">MTRSDLTRLARRFVLMLGGEVTQSVFHLALNLVLVRHLSAHEYGVFAIVFLVGGIALTFVRAVAGVPASIFIPQARNKRAVGAYGVTFGSGALALSLLLGGGTGAVLALAIGPATALAGGAFVGLWSLRSYLRNMLFARRLAGISGAGDLAFTLSGVGLLAALLAQGADRAILPGSLAVLAVAHGIGIAVVLAALREPVRIDLRTHTVRRYRSLRRSLAWSVAGVATANIQAQGQTLLVALLAGPAAYAPIAAVFVLFSPLRLSGSVVVNLTQPEMASALAAGDSRRLRQLMAMATILLVLGCLAYGGILAATLPLIESHLFAGRFAGEPIGLITAVIWAIVTTTMLYVGPKTLLETRRAFRALAFVALASAVVGLTLVALLLRYASPAWSLLGVVASEAVILVYCWRAILDSTSAMPEARPLRAPLPPDPPSARSSDLCGGRSR</sequence>
<keyword evidence="3 7" id="KW-0812">Transmembrane</keyword>
<evidence type="ECO:0000256" key="2">
    <source>
        <dbReference type="ARBA" id="ARBA00022475"/>
    </source>
</evidence>
<protein>
    <recommendedName>
        <fullName evidence="10">Polysaccharide biosynthesis protein</fullName>
    </recommendedName>
</protein>
<feature type="transmembrane region" description="Helical" evidence="7">
    <location>
        <begin position="12"/>
        <end position="34"/>
    </location>
</feature>
<feature type="transmembrane region" description="Helical" evidence="7">
    <location>
        <begin position="361"/>
        <end position="383"/>
    </location>
</feature>
<feature type="transmembrane region" description="Helical" evidence="7">
    <location>
        <begin position="140"/>
        <end position="165"/>
    </location>
</feature>
<feature type="transmembrane region" description="Helical" evidence="7">
    <location>
        <begin position="40"/>
        <end position="60"/>
    </location>
</feature>
<dbReference type="RefSeq" id="WP_238246127.1">
    <property type="nucleotide sequence ID" value="NZ_BPQP01000075.1"/>
</dbReference>
<feature type="transmembrane region" description="Helical" evidence="7">
    <location>
        <begin position="331"/>
        <end position="349"/>
    </location>
</feature>
<keyword evidence="4 7" id="KW-1133">Transmembrane helix</keyword>
<organism evidence="8 9">
    <name type="scientific">Methylobacterium iners</name>
    <dbReference type="NCBI Taxonomy" id="418707"/>
    <lineage>
        <taxon>Bacteria</taxon>
        <taxon>Pseudomonadati</taxon>
        <taxon>Pseudomonadota</taxon>
        <taxon>Alphaproteobacteria</taxon>
        <taxon>Hyphomicrobiales</taxon>
        <taxon>Methylobacteriaceae</taxon>
        <taxon>Methylobacterium</taxon>
    </lineage>
</organism>
<dbReference type="PANTHER" id="PTHR30250">
    <property type="entry name" value="PST FAMILY PREDICTED COLANIC ACID TRANSPORTER"/>
    <property type="match status" value="1"/>
</dbReference>
<evidence type="ECO:0000256" key="4">
    <source>
        <dbReference type="ARBA" id="ARBA00022989"/>
    </source>
</evidence>
<evidence type="ECO:0000256" key="3">
    <source>
        <dbReference type="ARBA" id="ARBA00022692"/>
    </source>
</evidence>